<keyword evidence="2" id="KW-1185">Reference proteome</keyword>
<proteinExistence type="predicted"/>
<gene>
    <name evidence="1" type="ORF">NMG11_26975</name>
</gene>
<dbReference type="RefSeq" id="WP_054898171.1">
    <property type="nucleotide sequence ID" value="NZ_CBCPIQ010000039.1"/>
</dbReference>
<sequence length="66" mass="6987">MLDLTKNVKESGPISTKEDLQRAYAVAAALEVIATLAGSGSSVNLESEMKSLSSYADLIQEALKTK</sequence>
<organism evidence="1 2">
    <name type="scientific">Pseudomonas carnis</name>
    <dbReference type="NCBI Taxonomy" id="2487355"/>
    <lineage>
        <taxon>Bacteria</taxon>
        <taxon>Pseudomonadati</taxon>
        <taxon>Pseudomonadota</taxon>
        <taxon>Gammaproteobacteria</taxon>
        <taxon>Pseudomonadales</taxon>
        <taxon>Pseudomonadaceae</taxon>
        <taxon>Pseudomonas</taxon>
    </lineage>
</organism>
<reference evidence="1" key="1">
    <citation type="submission" date="2022-07" db="EMBL/GenBank/DDBJ databases">
        <title>Draft genome of Pseudomonas carnis strain LP isolated from cheese.</title>
        <authorList>
            <person name="Wolfe B.E."/>
        </authorList>
    </citation>
    <scope>NUCLEOTIDE SEQUENCE</scope>
    <source>
        <strain evidence="1">LP</strain>
    </source>
</reference>
<protein>
    <submittedName>
        <fullName evidence="1">Uncharacterized protein</fullName>
    </submittedName>
</protein>
<accession>A0ABT5RN82</accession>
<name>A0ABT5RN82_9PSED</name>
<evidence type="ECO:0000313" key="2">
    <source>
        <dbReference type="Proteomes" id="UP001150614"/>
    </source>
</evidence>
<dbReference type="EMBL" id="JANCLL010000046">
    <property type="protein sequence ID" value="MDD1947468.1"/>
    <property type="molecule type" value="Genomic_DNA"/>
</dbReference>
<dbReference type="Proteomes" id="UP001150614">
    <property type="component" value="Unassembled WGS sequence"/>
</dbReference>
<comment type="caution">
    <text evidence="1">The sequence shown here is derived from an EMBL/GenBank/DDBJ whole genome shotgun (WGS) entry which is preliminary data.</text>
</comment>
<evidence type="ECO:0000313" key="1">
    <source>
        <dbReference type="EMBL" id="MDD1947468.1"/>
    </source>
</evidence>